<evidence type="ECO:0000313" key="2">
    <source>
        <dbReference type="Proteomes" id="UP000324222"/>
    </source>
</evidence>
<protein>
    <submittedName>
        <fullName evidence="1">Uncharacterized protein</fullName>
    </submittedName>
</protein>
<comment type="caution">
    <text evidence="1">The sequence shown here is derived from an EMBL/GenBank/DDBJ whole genome shotgun (WGS) entry which is preliminary data.</text>
</comment>
<sequence length="70" mass="7662">MGVARGFNGGVVKGVVWRPVTGRRQCLRVGSVTQLACQCVGISRNARGVIRGFLRSRQVTELYEITWGVV</sequence>
<dbReference type="EMBL" id="VSRR010002044">
    <property type="protein sequence ID" value="MPC29271.1"/>
    <property type="molecule type" value="Genomic_DNA"/>
</dbReference>
<accession>A0A5B7E5J4</accession>
<name>A0A5B7E5J4_PORTR</name>
<reference evidence="1 2" key="1">
    <citation type="submission" date="2019-05" db="EMBL/GenBank/DDBJ databases">
        <title>Another draft genome of Portunus trituberculatus and its Hox gene families provides insights of decapod evolution.</title>
        <authorList>
            <person name="Jeong J.-H."/>
            <person name="Song I."/>
            <person name="Kim S."/>
            <person name="Choi T."/>
            <person name="Kim D."/>
            <person name="Ryu S."/>
            <person name="Kim W."/>
        </authorList>
    </citation>
    <scope>NUCLEOTIDE SEQUENCE [LARGE SCALE GENOMIC DNA]</scope>
    <source>
        <tissue evidence="1">Muscle</tissue>
    </source>
</reference>
<keyword evidence="2" id="KW-1185">Reference proteome</keyword>
<organism evidence="1 2">
    <name type="scientific">Portunus trituberculatus</name>
    <name type="common">Swimming crab</name>
    <name type="synonym">Neptunus trituberculatus</name>
    <dbReference type="NCBI Taxonomy" id="210409"/>
    <lineage>
        <taxon>Eukaryota</taxon>
        <taxon>Metazoa</taxon>
        <taxon>Ecdysozoa</taxon>
        <taxon>Arthropoda</taxon>
        <taxon>Crustacea</taxon>
        <taxon>Multicrustacea</taxon>
        <taxon>Malacostraca</taxon>
        <taxon>Eumalacostraca</taxon>
        <taxon>Eucarida</taxon>
        <taxon>Decapoda</taxon>
        <taxon>Pleocyemata</taxon>
        <taxon>Brachyura</taxon>
        <taxon>Eubrachyura</taxon>
        <taxon>Portunoidea</taxon>
        <taxon>Portunidae</taxon>
        <taxon>Portuninae</taxon>
        <taxon>Portunus</taxon>
    </lineage>
</organism>
<dbReference type="AlphaFoldDB" id="A0A5B7E5J4"/>
<gene>
    <name evidence="1" type="ORF">E2C01_022495</name>
</gene>
<proteinExistence type="predicted"/>
<dbReference type="Proteomes" id="UP000324222">
    <property type="component" value="Unassembled WGS sequence"/>
</dbReference>
<evidence type="ECO:0000313" key="1">
    <source>
        <dbReference type="EMBL" id="MPC29271.1"/>
    </source>
</evidence>